<reference evidence="1" key="2">
    <citation type="journal article" date="2015" name="Fish Shellfish Immunol.">
        <title>Early steps in the European eel (Anguilla anguilla)-Vibrio vulnificus interaction in the gills: Role of the RtxA13 toxin.</title>
        <authorList>
            <person name="Callol A."/>
            <person name="Pajuelo D."/>
            <person name="Ebbesson L."/>
            <person name="Teles M."/>
            <person name="MacKenzie S."/>
            <person name="Amaro C."/>
        </authorList>
    </citation>
    <scope>NUCLEOTIDE SEQUENCE</scope>
</reference>
<dbReference type="EMBL" id="GBXM01010737">
    <property type="protein sequence ID" value="JAH97840.1"/>
    <property type="molecule type" value="Transcribed_RNA"/>
</dbReference>
<name>A0A0E9X7M6_ANGAN</name>
<dbReference type="AlphaFoldDB" id="A0A0E9X7M6"/>
<protein>
    <submittedName>
        <fullName evidence="1">Uncharacterized protein</fullName>
    </submittedName>
</protein>
<proteinExistence type="predicted"/>
<sequence>MFSCMFMQLPSDSTAGGEVVDQAIIGNCLEKYRHDMHFKLLKFCLISRVPYFFLPVHVSKILDSRFEERP</sequence>
<organism evidence="1">
    <name type="scientific">Anguilla anguilla</name>
    <name type="common">European freshwater eel</name>
    <name type="synonym">Muraena anguilla</name>
    <dbReference type="NCBI Taxonomy" id="7936"/>
    <lineage>
        <taxon>Eukaryota</taxon>
        <taxon>Metazoa</taxon>
        <taxon>Chordata</taxon>
        <taxon>Craniata</taxon>
        <taxon>Vertebrata</taxon>
        <taxon>Euteleostomi</taxon>
        <taxon>Actinopterygii</taxon>
        <taxon>Neopterygii</taxon>
        <taxon>Teleostei</taxon>
        <taxon>Anguilliformes</taxon>
        <taxon>Anguillidae</taxon>
        <taxon>Anguilla</taxon>
    </lineage>
</organism>
<reference evidence="1" key="1">
    <citation type="submission" date="2014-11" db="EMBL/GenBank/DDBJ databases">
        <authorList>
            <person name="Amaro Gonzalez C."/>
        </authorList>
    </citation>
    <scope>NUCLEOTIDE SEQUENCE</scope>
</reference>
<accession>A0A0E9X7M6</accession>
<evidence type="ECO:0000313" key="1">
    <source>
        <dbReference type="EMBL" id="JAH97840.1"/>
    </source>
</evidence>